<feature type="region of interest" description="Disordered" evidence="2">
    <location>
        <begin position="1865"/>
        <end position="1889"/>
    </location>
</feature>
<dbReference type="Pfam" id="PF25023">
    <property type="entry name" value="TEN_YD-shell"/>
    <property type="match status" value="1"/>
</dbReference>
<dbReference type="InterPro" id="IPR006530">
    <property type="entry name" value="YD"/>
</dbReference>
<feature type="compositionally biased region" description="Basic and acidic residues" evidence="2">
    <location>
        <begin position="1192"/>
        <end position="1202"/>
    </location>
</feature>
<dbReference type="InterPro" id="IPR006141">
    <property type="entry name" value="Intein_N"/>
</dbReference>
<dbReference type="InterPro" id="IPR036844">
    <property type="entry name" value="Hint_dom_sf"/>
</dbReference>
<dbReference type="PROSITE" id="PS50818">
    <property type="entry name" value="INTEIN_C_TER"/>
    <property type="match status" value="1"/>
</dbReference>
<dbReference type="CDD" id="cd00081">
    <property type="entry name" value="Hint"/>
    <property type="match status" value="1"/>
</dbReference>
<evidence type="ECO:0000259" key="5">
    <source>
        <dbReference type="SMART" id="SM00458"/>
    </source>
</evidence>
<dbReference type="SMART" id="SM00306">
    <property type="entry name" value="HintN"/>
    <property type="match status" value="1"/>
</dbReference>
<keyword evidence="3" id="KW-0812">Transmembrane</keyword>
<feature type="compositionally biased region" description="Low complexity" evidence="2">
    <location>
        <begin position="1875"/>
        <end position="1889"/>
    </location>
</feature>
<evidence type="ECO:0000256" key="1">
    <source>
        <dbReference type="ARBA" id="ARBA00022737"/>
    </source>
</evidence>
<dbReference type="SUPFAM" id="SSF50370">
    <property type="entry name" value="Ricin B-like lectins"/>
    <property type="match status" value="1"/>
</dbReference>
<gene>
    <name evidence="6" type="ORF">ACFP50_31685</name>
</gene>
<feature type="transmembrane region" description="Helical" evidence="3">
    <location>
        <begin position="28"/>
        <end position="49"/>
    </location>
</feature>
<dbReference type="PANTHER" id="PTHR32305:SF17">
    <property type="entry name" value="TRNA NUCLEASE WAPA"/>
    <property type="match status" value="1"/>
</dbReference>
<feature type="domain" description="Hint" evidence="4">
    <location>
        <begin position="2466"/>
        <end position="2571"/>
    </location>
</feature>
<dbReference type="Pfam" id="PF00652">
    <property type="entry name" value="Ricin_B_lectin"/>
    <property type="match status" value="1"/>
</dbReference>
<dbReference type="PROSITE" id="PS50231">
    <property type="entry name" value="RICIN_B_LECTIN"/>
    <property type="match status" value="1"/>
</dbReference>
<dbReference type="Pfam" id="PF07591">
    <property type="entry name" value="PT-HINT"/>
    <property type="match status" value="1"/>
</dbReference>
<dbReference type="InterPro" id="IPR022385">
    <property type="entry name" value="Rhs_assc_core"/>
</dbReference>
<evidence type="ECO:0000256" key="3">
    <source>
        <dbReference type="SAM" id="Phobius"/>
    </source>
</evidence>
<organism evidence="6 7">
    <name type="scientific">Streptomyces pratens</name>
    <dbReference type="NCBI Taxonomy" id="887456"/>
    <lineage>
        <taxon>Bacteria</taxon>
        <taxon>Bacillati</taxon>
        <taxon>Actinomycetota</taxon>
        <taxon>Actinomycetes</taxon>
        <taxon>Kitasatosporales</taxon>
        <taxon>Streptomycetaceae</taxon>
        <taxon>Streptomyces</taxon>
    </lineage>
</organism>
<name>A0ABW1M7Y6_9ACTN</name>
<feature type="region of interest" description="Disordered" evidence="2">
    <location>
        <begin position="2391"/>
        <end position="2473"/>
    </location>
</feature>
<keyword evidence="3" id="KW-0472">Membrane</keyword>
<dbReference type="NCBIfam" id="TIGR01643">
    <property type="entry name" value="YD_repeat_2x"/>
    <property type="match status" value="2"/>
</dbReference>
<dbReference type="SUPFAM" id="SSF51294">
    <property type="entry name" value="Hedgehog/intein (Hint) domain"/>
    <property type="match status" value="1"/>
</dbReference>
<dbReference type="Gene3D" id="2.180.10.10">
    <property type="entry name" value="RHS repeat-associated core"/>
    <property type="match status" value="1"/>
</dbReference>
<dbReference type="PROSITE" id="PS50817">
    <property type="entry name" value="INTEIN_N_TER"/>
    <property type="match status" value="1"/>
</dbReference>
<feature type="domain" description="Ricin B lectin" evidence="5">
    <location>
        <begin position="1937"/>
        <end position="2075"/>
    </location>
</feature>
<feature type="compositionally biased region" description="Acidic residues" evidence="2">
    <location>
        <begin position="255"/>
        <end position="267"/>
    </location>
</feature>
<dbReference type="InterPro" id="IPR056823">
    <property type="entry name" value="TEN-like_YD-shell"/>
</dbReference>
<dbReference type="Proteomes" id="UP001596242">
    <property type="component" value="Unassembled WGS sequence"/>
</dbReference>
<dbReference type="InterPro" id="IPR050708">
    <property type="entry name" value="T6SS_VgrG/RHS"/>
</dbReference>
<reference evidence="7" key="1">
    <citation type="journal article" date="2019" name="Int. J. Syst. Evol. Microbiol.">
        <title>The Global Catalogue of Microorganisms (GCM) 10K type strain sequencing project: providing services to taxonomists for standard genome sequencing and annotation.</title>
        <authorList>
            <consortium name="The Broad Institute Genomics Platform"/>
            <consortium name="The Broad Institute Genome Sequencing Center for Infectious Disease"/>
            <person name="Wu L."/>
            <person name="Ma J."/>
        </authorList>
    </citation>
    <scope>NUCLEOTIDE SEQUENCE [LARGE SCALE GENOMIC DNA]</scope>
    <source>
        <strain evidence="7">JCM 12763</strain>
    </source>
</reference>
<feature type="compositionally biased region" description="Polar residues" evidence="2">
    <location>
        <begin position="1865"/>
        <end position="1874"/>
    </location>
</feature>
<sequence>MHTELSWCGRGSLTRSPRERLIRRRTRAGVIAGLVLALNVTLLPAALAFGPDDPRTAVELEALQKTDAVPLDEELTDKLEELSGSAATDPQKAYEPAAVAQVPEASGIKTVDDLTAGGTTEVAKSTDGTMSIGVGAPKGATSAEADALEGQWSVAAAPEAEAVASGAQGFLLAVDAPDTAAGDAVVSIDATKLAESYSAQWLDRLSFTLMPPCYATTPDLEECSTGVPVTTEVERTGDTVTVPVDAGDSSGSETDTGEDEAPDEVVGDTDTTVDVPETLVNITLDTADLQPVTMQSTADTAVGKGAGSVESAVWREDAAGAVRQIAGSSGGGLLVGSSYGAGAAGDFSASPIVSAGSWTAGGSSGAFSYSYTMAAPQVPAGPTPNVTLSYNSQTSDGRTSSTNNQVSWAGEGWDYNPGSITRTFVGCAADTANANNAKHFTGDQCWGSHNAVLSLNGTTTELVRDDTTKQWKGARGENMRVELLTAADYKKVIADATGAAASDIGHSSANGDDNGEFWRITTDDGTQYYFGLNRLPGWSSGKPETKSVLNAPVAGNHSEDPCHAAKFADSFCDQGWRFQLDYVVDTSGNAMSLWWEKERNAYARNMKEKPAVPYDRGGYLSHIDYGQRATTLFSEEPLGRVKFNARERCFDDPALNVACSNSNFDSKQSHRTRPWFDTPADLACATSGKCTTYAPTFWSRKRLASVDVCTQREQGVRLTEYSVDADGNETGRRNACGLDGDAATTTLLSKVDSWSLKQSFPWNVTGEYTALWLEAITRTGYAVDGSTARLNPVSFGHNENALPNRVKNGSSDPNPLFARLRIQDVVSEYGGRTHVDYKAPEGKCLTGAARPTPDRNRSLCYPVYWHADGELEDKRTSWFHKHVVDRITEFPRLADAQDIVTTYDYATESDAVDGALWAKSQSEFSRPKKRTWDDFRGYPVVTTTTGTTDAVGGSAASKSVTRYFRGMNDDVLADDTPEKSSDDVKRSVVTTDITGATLATDRKAYAGMVAESLTYPDASADTATGWIARTVNIPDPPVRLATRDRTDGPDVTSERVTLGRTSTISKASVKGPDGSYLRTVTSETEHDATYGLPTKVKDHGDTAVSGDESCTATSYVHNTSGTNHLVGLVARTVTTTGTSTCSTDLSSATGSKLVSASRMYYDGATSSTATPTKGLVTKTETPNDAGTGWETAHPESRTEYDSTGRVTKVTDPTGVYNTTTYTPAGGQVYKIETITGNKVVDGAEVPGFKDTTLVEPGRGVTLKSTDANNRVESYEYDPLGRAVAAWDPTQPATDDPTVTYTYNIDLKQPVSVVVRSLSDNPSTAAGDGTYESSTTIYDGLGRERQTQTPAVGGGRLITDTLHNSAGQVRYTRNAYYMEKDPGTELVVPASESLVPNATSYTYDGLGRVLTVTPVHSSYPQTGQSFDNGGKKVTTTDRRTRYEYELDHTVIRQPKGTPASRVWTDALGRTTRQDTFSDTALSEAGAISTTYEYDLRGDMVTSTDDVGNTRTWAYDALGRVTDTTDPDTGATRTDYDAYGRVAKATDARGQAVSYTYDRLNRVEQVKVTPKGSTASTLAQTYAYDGATGGKSLLSSATRYTDGKAYTTTIGGYTADYQPTDMTTALPPGSTAGLTAEGFATQYKYTYKYNSDGQLETYTAPAAGGLDAEDVITRYNKAGLPVSVSGKDWYASEAAYSPYGQVLRSTTGEQGHRLWQENTFNESTGELLTSRLVRENATDQTVVPGSEVSKRSYAYDPSGNVLSVADRMGPVTDQQCFTYDVLGQLKEAWTTPGGGACTASGKTTAEPVYSDGKVNVSSANSGYWQSYDYDALGNRTRKTAHKADPTFTSGVRDTKGDVVTDYLYGTSPTAKNDQPHTLTSYTTSSTTAAGATVTTRSTQTYDAAGQMESRSTGGDTAQTMTWTWDGKVESVTGFGTDGSGAWTGVGGLCMDLSGGSTTAGTAIQIYVCNGNKSQQFRLKATDTDDNGTVEDATIGQLVVGGQCLQPSGATAGSAVLIQACDKAAAAQRWQTLSTGQVKYVTGTSTNLCLSAPASAVGTDLTLAACNSTVAGQLWKPASKTTYVYDAMGNRLLERTGAGAVLNLPDAKVSLTTAGKVRYVERTYAGIGGPSVTRFREGANNTAGVSEQLFAQATDLNGTPLAEVRLDGGMQVRVQKRDPWGEDRAVSMTMRTHTGFHTGDDDVETGLTHLGAREYDPGTGRFISADPVLDQSDPLQANGYSYANNNPVTHADPSGLTSSASSFDASIAALDAKIAEYQKTLNRSIGDVILATGWAVFKEFIGWNDVVGCFSQGDLWACGSLLMDAIPWTSVFSKGKKMWRAFQGTMSAVKAFRAAKRAAEIGMKSAKAARAALVKAKKAAEAAAAEAKRKARAAAKRAAEAAKKKSHTGSKGARGNPVQVKARTQAQSKGTSGGGKAETKSGGSRNSSGKEDSGGGGGSGSESAPSCTTNSFTPETRVLMADGTTKAIKDVKAGEKVLATDPETGETTAQTVTAEILGKGVKHLVKVTIDTDGKKGSKTAEVTATDKHPFWVPELDDWIDATDLKPGQWLRTSAGTLVQITAVERRTAQDATVHNLTVSMLHTYYVLAGETPVLVHNCNTTVYRYQEHAESMRLSVDDGGNVSINGDGMLHLNMSGDISHSQAYRGSSGHIVAFDVPTSYVDSIRASAIDQRRPPGMGRRNWNIFSSGRPQIDDRRQTDLFGIPSSMFDDLLGQIVPGSGRILSGGG</sequence>
<evidence type="ECO:0000256" key="2">
    <source>
        <dbReference type="SAM" id="MobiDB-lite"/>
    </source>
</evidence>
<evidence type="ECO:0000259" key="4">
    <source>
        <dbReference type="SMART" id="SM00306"/>
    </source>
</evidence>
<feature type="region of interest" description="Disordered" evidence="2">
    <location>
        <begin position="390"/>
        <end position="410"/>
    </location>
</feature>
<dbReference type="PANTHER" id="PTHR32305">
    <property type="match status" value="1"/>
</dbReference>
<dbReference type="InterPro" id="IPR031325">
    <property type="entry name" value="RHS_repeat"/>
</dbReference>
<dbReference type="Pfam" id="PF05593">
    <property type="entry name" value="RHS_repeat"/>
    <property type="match status" value="2"/>
</dbReference>
<dbReference type="InterPro" id="IPR000772">
    <property type="entry name" value="Ricin_B_lectin"/>
</dbReference>
<keyword evidence="7" id="KW-1185">Reference proteome</keyword>
<protein>
    <submittedName>
        <fullName evidence="6">Ricin-type beta-trefoil lectin domain protein</fullName>
    </submittedName>
</protein>
<evidence type="ECO:0000313" key="7">
    <source>
        <dbReference type="Proteomes" id="UP001596242"/>
    </source>
</evidence>
<keyword evidence="1" id="KW-0677">Repeat</keyword>
<feature type="region of interest" description="Disordered" evidence="2">
    <location>
        <begin position="1166"/>
        <end position="1206"/>
    </location>
</feature>
<dbReference type="NCBIfam" id="TIGR03696">
    <property type="entry name" value="Rhs_assc_core"/>
    <property type="match status" value="1"/>
</dbReference>
<dbReference type="InterPro" id="IPR030934">
    <property type="entry name" value="Intein_C"/>
</dbReference>
<dbReference type="InterPro" id="IPR035992">
    <property type="entry name" value="Ricin_B-like_lectins"/>
</dbReference>
<proteinExistence type="predicted"/>
<feature type="compositionally biased region" description="Polar residues" evidence="2">
    <location>
        <begin position="2461"/>
        <end position="2471"/>
    </location>
</feature>
<feature type="compositionally biased region" description="Polar residues" evidence="2">
    <location>
        <begin position="390"/>
        <end position="407"/>
    </location>
</feature>
<accession>A0ABW1M7Y6</accession>
<evidence type="ECO:0000313" key="6">
    <source>
        <dbReference type="EMBL" id="MFC6059803.1"/>
    </source>
</evidence>
<dbReference type="RefSeq" id="WP_386404737.1">
    <property type="nucleotide sequence ID" value="NZ_JBHSPT010000095.1"/>
</dbReference>
<dbReference type="Gene3D" id="2.170.16.10">
    <property type="entry name" value="Hedgehog/Intein (Hint) domain"/>
    <property type="match status" value="1"/>
</dbReference>
<dbReference type="SMART" id="SM00458">
    <property type="entry name" value="RICIN"/>
    <property type="match status" value="1"/>
</dbReference>
<feature type="region of interest" description="Disordered" evidence="2">
    <location>
        <begin position="241"/>
        <end position="270"/>
    </location>
</feature>
<dbReference type="Gene3D" id="2.80.10.50">
    <property type="match status" value="1"/>
</dbReference>
<dbReference type="InterPro" id="IPR003587">
    <property type="entry name" value="Hint_dom_N"/>
</dbReference>
<dbReference type="EMBL" id="JBHSPT010000095">
    <property type="protein sequence ID" value="MFC6059803.1"/>
    <property type="molecule type" value="Genomic_DNA"/>
</dbReference>
<comment type="caution">
    <text evidence="6">The sequence shown here is derived from an EMBL/GenBank/DDBJ whole genome shotgun (WGS) entry which is preliminary data.</text>
</comment>
<keyword evidence="3" id="KW-1133">Transmembrane helix</keyword>